<keyword evidence="3 6" id="KW-1133">Transmembrane helix</keyword>
<gene>
    <name evidence="8" type="ORF">AUC70_02575</name>
</gene>
<dbReference type="Proteomes" id="UP000094172">
    <property type="component" value="Unassembled WGS sequence"/>
</dbReference>
<feature type="compositionally biased region" description="Basic and acidic residues" evidence="5">
    <location>
        <begin position="577"/>
        <end position="587"/>
    </location>
</feature>
<evidence type="ECO:0000259" key="7">
    <source>
        <dbReference type="Pfam" id="PF07219"/>
    </source>
</evidence>
<keyword evidence="9" id="KW-1185">Reference proteome</keyword>
<dbReference type="InterPro" id="IPR016982">
    <property type="entry name" value="Mms48"/>
</dbReference>
<evidence type="ECO:0000256" key="2">
    <source>
        <dbReference type="ARBA" id="ARBA00022692"/>
    </source>
</evidence>
<accession>A0A1E3VQG6</accession>
<organism evidence="8 9">
    <name type="scientific">Methyloceanibacter stevinii</name>
    <dbReference type="NCBI Taxonomy" id="1774970"/>
    <lineage>
        <taxon>Bacteria</taxon>
        <taxon>Pseudomonadati</taxon>
        <taxon>Pseudomonadota</taxon>
        <taxon>Alphaproteobacteria</taxon>
        <taxon>Hyphomicrobiales</taxon>
        <taxon>Hyphomicrobiaceae</taxon>
        <taxon>Methyloceanibacter</taxon>
    </lineage>
</organism>
<feature type="domain" description="HemY N-terminal" evidence="7">
    <location>
        <begin position="26"/>
        <end position="132"/>
    </location>
</feature>
<sequence>MTRILFFTLFVIAAALGLAWLADRPGTISVEWLGYQIETSAFVGVVSLSVFVVAVILVLAILRYIWTRPSAVAAHMRQRKQKQGFDALSRGLVAIGVGDRAQAQRYAGVAQRNLPQEPLTALLKAQTAQLKGDDAAARRTFEGMLDNHDTELLGVRGLFLEAKRAGDEGAALVLAQQAVDRNPKLAWGVNALFDLQARSGDWDRALNTLAIARQNGHVDSKSANRRRAVLLTAEARETEAFDPSKALILANEALRLAPSLVPAAEIAGRLLASKGEVRAASRQILRTWTLSPHPSLAVAYAFAKPGLSPKDRLKRVEYLAKQTPDDVEGSVAIAQAAVEAQEWDRAREALEPYLEEAPSARICTLMARIEGGSGDKGREREWLARALRAPRDRAWIADGYVSDRWLPVSPVTGVVDAFEWKAPADAIGRPDETLQIDEWTGPPRDASAMRRDSHPAPAPDLQDEAPPALGEPVPESPSMIEGTAEEVAVSEAQSTPPPSGETGTAGPEDSPSAQAAPAPVTSETPPEKAEAQARSASSAKTGDGAAGEKPSASILVPPRAPDDPGVAPDTEDESEVSLERLRSAHIR</sequence>
<dbReference type="SUPFAM" id="SSF48452">
    <property type="entry name" value="TPR-like"/>
    <property type="match status" value="1"/>
</dbReference>
<evidence type="ECO:0000256" key="5">
    <source>
        <dbReference type="SAM" id="MobiDB-lite"/>
    </source>
</evidence>
<comment type="caution">
    <text evidence="8">The sequence shown here is derived from an EMBL/GenBank/DDBJ whole genome shotgun (WGS) entry which is preliminary data.</text>
</comment>
<protein>
    <recommendedName>
        <fullName evidence="7">HemY N-terminal domain-containing protein</fullName>
    </recommendedName>
</protein>
<keyword evidence="2 6" id="KW-0812">Transmembrane</keyword>
<evidence type="ECO:0000256" key="3">
    <source>
        <dbReference type="ARBA" id="ARBA00022989"/>
    </source>
</evidence>
<evidence type="ECO:0000256" key="1">
    <source>
        <dbReference type="ARBA" id="ARBA00004370"/>
    </source>
</evidence>
<dbReference type="RefSeq" id="WP_069443970.1">
    <property type="nucleotide sequence ID" value="NZ_LPWE01000010.1"/>
</dbReference>
<dbReference type="InterPro" id="IPR011990">
    <property type="entry name" value="TPR-like_helical_dom_sf"/>
</dbReference>
<dbReference type="EMBL" id="LPWE01000010">
    <property type="protein sequence ID" value="ODR95777.1"/>
    <property type="molecule type" value="Genomic_DNA"/>
</dbReference>
<dbReference type="Pfam" id="PF07219">
    <property type="entry name" value="HemY_N"/>
    <property type="match status" value="1"/>
</dbReference>
<evidence type="ECO:0000313" key="9">
    <source>
        <dbReference type="Proteomes" id="UP000094172"/>
    </source>
</evidence>
<feature type="region of interest" description="Disordered" evidence="5">
    <location>
        <begin position="429"/>
        <end position="587"/>
    </location>
</feature>
<dbReference type="GO" id="GO:0016020">
    <property type="term" value="C:membrane"/>
    <property type="evidence" value="ECO:0007669"/>
    <property type="project" value="UniProtKB-SubCell"/>
</dbReference>
<reference evidence="8 9" key="1">
    <citation type="journal article" date="2016" name="Environ. Microbiol.">
        <title>New Methyloceanibacter diversity from North Sea sediments includes methanotroph containing solely the soluble methane monooxygenase.</title>
        <authorList>
            <person name="Vekeman B."/>
            <person name="Kerckhof F.M."/>
            <person name="Cremers G."/>
            <person name="de Vos P."/>
            <person name="Vandamme P."/>
            <person name="Boon N."/>
            <person name="Op den Camp H.J."/>
            <person name="Heylen K."/>
        </authorList>
    </citation>
    <scope>NUCLEOTIDE SEQUENCE [LARGE SCALE GENOMIC DNA]</scope>
    <source>
        <strain evidence="8 9">R-67176</strain>
    </source>
</reference>
<dbReference type="PIRSF" id="PIRSF031802">
    <property type="entry name" value="UCP031802"/>
    <property type="match status" value="1"/>
</dbReference>
<dbReference type="AlphaFoldDB" id="A0A1E3VQG6"/>
<evidence type="ECO:0000256" key="4">
    <source>
        <dbReference type="ARBA" id="ARBA00023136"/>
    </source>
</evidence>
<comment type="subcellular location">
    <subcellularLocation>
        <location evidence="1">Membrane</location>
    </subcellularLocation>
</comment>
<dbReference type="InterPro" id="IPR010817">
    <property type="entry name" value="HemY_N"/>
</dbReference>
<evidence type="ECO:0000256" key="6">
    <source>
        <dbReference type="SAM" id="Phobius"/>
    </source>
</evidence>
<keyword evidence="4 6" id="KW-0472">Membrane</keyword>
<name>A0A1E3VQG6_9HYPH</name>
<feature type="transmembrane region" description="Helical" evidence="6">
    <location>
        <begin position="45"/>
        <end position="66"/>
    </location>
</feature>
<proteinExistence type="predicted"/>
<dbReference type="STRING" id="1774970.AUC70_02575"/>
<evidence type="ECO:0000313" key="8">
    <source>
        <dbReference type="EMBL" id="ODR95777.1"/>
    </source>
</evidence>
<dbReference type="Gene3D" id="1.25.40.10">
    <property type="entry name" value="Tetratricopeptide repeat domain"/>
    <property type="match status" value="1"/>
</dbReference>